<evidence type="ECO:0000313" key="4">
    <source>
        <dbReference type="Proteomes" id="UP001501321"/>
    </source>
</evidence>
<evidence type="ECO:0000259" key="1">
    <source>
        <dbReference type="Pfam" id="PF01408"/>
    </source>
</evidence>
<dbReference type="InterPro" id="IPR000683">
    <property type="entry name" value="Gfo/Idh/MocA-like_OxRdtase_N"/>
</dbReference>
<dbReference type="PANTHER" id="PTHR43054:SF1">
    <property type="entry name" value="SCYLLO-INOSITOL 2-DEHYDROGENASE (NADP(+)) IOLU"/>
    <property type="match status" value="1"/>
</dbReference>
<dbReference type="SUPFAM" id="SSF51735">
    <property type="entry name" value="NAD(P)-binding Rossmann-fold domains"/>
    <property type="match status" value="1"/>
</dbReference>
<dbReference type="EMBL" id="BAABFC010000006">
    <property type="protein sequence ID" value="GAA4495601.1"/>
    <property type="molecule type" value="Genomic_DNA"/>
</dbReference>
<dbReference type="InterPro" id="IPR036291">
    <property type="entry name" value="NAD(P)-bd_dom_sf"/>
</dbReference>
<dbReference type="Gene3D" id="3.40.50.720">
    <property type="entry name" value="NAD(P)-binding Rossmann-like Domain"/>
    <property type="match status" value="1"/>
</dbReference>
<reference evidence="4" key="1">
    <citation type="journal article" date="2019" name="Int. J. Syst. Evol. Microbiol.">
        <title>The Global Catalogue of Microorganisms (GCM) 10K type strain sequencing project: providing services to taxonomists for standard genome sequencing and annotation.</title>
        <authorList>
            <consortium name="The Broad Institute Genomics Platform"/>
            <consortium name="The Broad Institute Genome Sequencing Center for Infectious Disease"/>
            <person name="Wu L."/>
            <person name="Ma J."/>
        </authorList>
    </citation>
    <scope>NUCLEOTIDE SEQUENCE [LARGE SCALE GENOMIC DNA]</scope>
    <source>
        <strain evidence="4">JCM 32226</strain>
    </source>
</reference>
<feature type="domain" description="Gfo/Idh/MocA-like oxidoreductase N-terminal" evidence="1">
    <location>
        <begin position="2"/>
        <end position="119"/>
    </location>
</feature>
<name>A0ABP8PZF5_9GAMM</name>
<dbReference type="SUPFAM" id="SSF55347">
    <property type="entry name" value="Glyceraldehyde-3-phosphate dehydrogenase-like, C-terminal domain"/>
    <property type="match status" value="1"/>
</dbReference>
<accession>A0ABP8PZF5</accession>
<dbReference type="InterPro" id="IPR055170">
    <property type="entry name" value="GFO_IDH_MocA-like_dom"/>
</dbReference>
<comment type="caution">
    <text evidence="3">The sequence shown here is derived from an EMBL/GenBank/DDBJ whole genome shotgun (WGS) entry which is preliminary data.</text>
</comment>
<dbReference type="RefSeq" id="WP_345010525.1">
    <property type="nucleotide sequence ID" value="NZ_BAABFC010000006.1"/>
</dbReference>
<proteinExistence type="predicted"/>
<evidence type="ECO:0000259" key="2">
    <source>
        <dbReference type="Pfam" id="PF22725"/>
    </source>
</evidence>
<organism evidence="3 4">
    <name type="scientific">Pseudaeromonas paramecii</name>
    <dbReference type="NCBI Taxonomy" id="2138166"/>
    <lineage>
        <taxon>Bacteria</taxon>
        <taxon>Pseudomonadati</taxon>
        <taxon>Pseudomonadota</taxon>
        <taxon>Gammaproteobacteria</taxon>
        <taxon>Aeromonadales</taxon>
        <taxon>Aeromonadaceae</taxon>
        <taxon>Pseudaeromonas</taxon>
    </lineage>
</organism>
<dbReference type="Gene3D" id="3.30.360.10">
    <property type="entry name" value="Dihydrodipicolinate Reductase, domain 2"/>
    <property type="match status" value="1"/>
</dbReference>
<dbReference type="Pfam" id="PF22725">
    <property type="entry name" value="GFO_IDH_MocA_C3"/>
    <property type="match status" value="1"/>
</dbReference>
<dbReference type="Pfam" id="PF01408">
    <property type="entry name" value="GFO_IDH_MocA"/>
    <property type="match status" value="1"/>
</dbReference>
<dbReference type="PANTHER" id="PTHR43054">
    <property type="match status" value="1"/>
</dbReference>
<protein>
    <submittedName>
        <fullName evidence="3">Gfo/Idh/MocA family oxidoreductase</fullName>
    </submittedName>
</protein>
<evidence type="ECO:0000313" key="3">
    <source>
        <dbReference type="EMBL" id="GAA4495601.1"/>
    </source>
</evidence>
<dbReference type="Proteomes" id="UP001501321">
    <property type="component" value="Unassembled WGS sequence"/>
</dbReference>
<gene>
    <name evidence="3" type="ORF">GCM10023095_09130</name>
</gene>
<feature type="domain" description="GFO/IDH/MocA-like oxidoreductase" evidence="2">
    <location>
        <begin position="139"/>
        <end position="246"/>
    </location>
</feature>
<keyword evidence="4" id="KW-1185">Reference proteome</keyword>
<sequence>MKLALVGAGKIVLSCLDALSQLDGITLVALCVRPQSQAKGEALQQRYGIQRLYTDYAQLLADAEVEVVYLGLPNHLHFDYTRAALQAGRHVICEKPFTSNLAQLQQLVTLAKAQQCFLFEAITNLHSPQFAAIQQQLPRFGPIRLVQCNYSQYSSRYDDYLQGQVHAAFDPASSGGALYDINLYNVYLVCGLFGKPQQVSYHCQRGHNGIDTSGVLLLSYPGFTAVCCGAKDSASPSHVTIQGEKGYGRINDAPNSCHAVEWQVAGETGGQAESSSLNQMVHEFRAFADCLQRQDLARCYAWLETALIVAEVLEQGRRSAGIRFAADAPLA</sequence>